<keyword evidence="2" id="KW-1185">Reference proteome</keyword>
<evidence type="ECO:0000313" key="2">
    <source>
        <dbReference type="Proteomes" id="UP000245591"/>
    </source>
</evidence>
<reference evidence="1 2" key="1">
    <citation type="journal article" date="2018" name="MBio">
        <title>Comparative Genomics Reveals the Core Gene Toolbox for the Fungus-Insect Symbiosis.</title>
        <authorList>
            <person name="Wang Y."/>
            <person name="Stata M."/>
            <person name="Wang W."/>
            <person name="Stajich J.E."/>
            <person name="White M.M."/>
            <person name="Moncalvo J.M."/>
        </authorList>
    </citation>
    <scope>NUCLEOTIDE SEQUENCE [LARGE SCALE GENOMIC DNA]</scope>
    <source>
        <strain evidence="1 2">AUS-126-30</strain>
    </source>
</reference>
<accession>A0A2U1JBE4</accession>
<dbReference type="Proteomes" id="UP000245591">
    <property type="component" value="Unassembled WGS sequence"/>
</dbReference>
<organism evidence="1 2">
    <name type="scientific">Smittium angustum</name>
    <dbReference type="NCBI Taxonomy" id="133377"/>
    <lineage>
        <taxon>Eukaryota</taxon>
        <taxon>Fungi</taxon>
        <taxon>Fungi incertae sedis</taxon>
        <taxon>Zoopagomycota</taxon>
        <taxon>Kickxellomycotina</taxon>
        <taxon>Harpellomycetes</taxon>
        <taxon>Harpellales</taxon>
        <taxon>Legeriomycetaceae</taxon>
        <taxon>Smittium</taxon>
    </lineage>
</organism>
<gene>
    <name evidence="1" type="ORF">BB558_001507</name>
</gene>
<comment type="caution">
    <text evidence="1">The sequence shown here is derived from an EMBL/GenBank/DDBJ whole genome shotgun (WGS) entry which is preliminary data.</text>
</comment>
<proteinExistence type="predicted"/>
<dbReference type="EMBL" id="MBFU01000082">
    <property type="protein sequence ID" value="PWA02355.1"/>
    <property type="molecule type" value="Genomic_DNA"/>
</dbReference>
<evidence type="ECO:0000313" key="1">
    <source>
        <dbReference type="EMBL" id="PWA02355.1"/>
    </source>
</evidence>
<sequence length="99" mass="11394">MDYISSILNTADVPPKLPFFECLEKLILLPAVEFNLETPFRKSAMWFLDLQSMATQNPIIIKSTKVLSDNRSKILVIGKNQTWTLSTWRIEGSNFFNKV</sequence>
<name>A0A2U1JBE4_SMIAN</name>
<dbReference type="AlphaFoldDB" id="A0A2U1JBE4"/>
<protein>
    <submittedName>
        <fullName evidence="1">Uncharacterized protein</fullName>
    </submittedName>
</protein>